<dbReference type="OrthoDB" id="4177740at2759"/>
<evidence type="ECO:0000313" key="1">
    <source>
        <dbReference type="EMBL" id="OQE15377.1"/>
    </source>
</evidence>
<dbReference type="EMBL" id="MLQL01000032">
    <property type="protein sequence ID" value="OQE15377.1"/>
    <property type="molecule type" value="Genomic_DNA"/>
</dbReference>
<dbReference type="AlphaFoldDB" id="A0A1V6SMU3"/>
<protein>
    <submittedName>
        <fullName evidence="1">Uncharacterized protein</fullName>
    </submittedName>
</protein>
<evidence type="ECO:0000313" key="2">
    <source>
        <dbReference type="Proteomes" id="UP000191342"/>
    </source>
</evidence>
<sequence length="114" mass="12485">MAVEPDERVLKVEVQTALAIMLMRLQGKEFPNHNTVPVMIVSIMARMQARILHSHYSHAGLVISKTGFLSFSTAGSALNMDIVLGMMASKVISDTKNPSNLLNLFTYQPGVVGR</sequence>
<organism evidence="1 2">
    <name type="scientific">Penicillium flavigenum</name>
    <dbReference type="NCBI Taxonomy" id="254877"/>
    <lineage>
        <taxon>Eukaryota</taxon>
        <taxon>Fungi</taxon>
        <taxon>Dikarya</taxon>
        <taxon>Ascomycota</taxon>
        <taxon>Pezizomycotina</taxon>
        <taxon>Eurotiomycetes</taxon>
        <taxon>Eurotiomycetidae</taxon>
        <taxon>Eurotiales</taxon>
        <taxon>Aspergillaceae</taxon>
        <taxon>Penicillium</taxon>
    </lineage>
</organism>
<dbReference type="STRING" id="254877.A0A1V6SMU3"/>
<accession>A0A1V6SMU3</accession>
<comment type="caution">
    <text evidence="1">The sequence shown here is derived from an EMBL/GenBank/DDBJ whole genome shotgun (WGS) entry which is preliminary data.</text>
</comment>
<name>A0A1V6SMU3_9EURO</name>
<dbReference type="Proteomes" id="UP000191342">
    <property type="component" value="Unassembled WGS sequence"/>
</dbReference>
<keyword evidence="2" id="KW-1185">Reference proteome</keyword>
<proteinExistence type="predicted"/>
<gene>
    <name evidence="1" type="ORF">PENFLA_c032G07926</name>
</gene>
<reference evidence="2" key="1">
    <citation type="journal article" date="2017" name="Nat. Microbiol.">
        <title>Global analysis of biosynthetic gene clusters reveals vast potential of secondary metabolite production in Penicillium species.</title>
        <authorList>
            <person name="Nielsen J.C."/>
            <person name="Grijseels S."/>
            <person name="Prigent S."/>
            <person name="Ji B."/>
            <person name="Dainat J."/>
            <person name="Nielsen K.F."/>
            <person name="Frisvad J.C."/>
            <person name="Workman M."/>
            <person name="Nielsen J."/>
        </authorList>
    </citation>
    <scope>NUCLEOTIDE SEQUENCE [LARGE SCALE GENOMIC DNA]</scope>
    <source>
        <strain evidence="2">IBT 14082</strain>
    </source>
</reference>